<dbReference type="SMART" id="SM00595">
    <property type="entry name" value="MADF"/>
    <property type="match status" value="1"/>
</dbReference>
<feature type="domain" description="MADF" evidence="1">
    <location>
        <begin position="72"/>
        <end position="162"/>
    </location>
</feature>
<dbReference type="GO" id="GO:0006357">
    <property type="term" value="P:regulation of transcription by RNA polymerase II"/>
    <property type="evidence" value="ECO:0007669"/>
    <property type="project" value="TreeGrafter"/>
</dbReference>
<sequence>MLKARLYLPFPTEPNGVKAVFPTDKQVFVSCRDVRKYNLSQHESTEPKNFRLWSPIKMENQASSNCIIDPRNFIAEIRAKPELWNPTSRKYKNKTLKENTWMKISKKFNTPVLNCLNLWKNLRDQYVKKRKTIERMPSGSAATRAKEWFLFQSMTFLDVAKGGNKRQHTLYILFIN</sequence>
<keyword evidence="2" id="KW-1185">Reference proteome</keyword>
<proteinExistence type="predicted"/>
<dbReference type="PROSITE" id="PS51029">
    <property type="entry name" value="MADF"/>
    <property type="match status" value="1"/>
</dbReference>
<dbReference type="Proteomes" id="UP000887565">
    <property type="component" value="Unplaced"/>
</dbReference>
<dbReference type="InterPro" id="IPR039353">
    <property type="entry name" value="TF_Adf1"/>
</dbReference>
<dbReference type="GO" id="GO:0005634">
    <property type="term" value="C:nucleus"/>
    <property type="evidence" value="ECO:0007669"/>
    <property type="project" value="TreeGrafter"/>
</dbReference>
<dbReference type="InterPro" id="IPR006578">
    <property type="entry name" value="MADF-dom"/>
</dbReference>
<dbReference type="AlphaFoldDB" id="A0A915KAL1"/>
<organism evidence="2 3">
    <name type="scientific">Romanomermis culicivorax</name>
    <name type="common">Nematode worm</name>
    <dbReference type="NCBI Taxonomy" id="13658"/>
    <lineage>
        <taxon>Eukaryota</taxon>
        <taxon>Metazoa</taxon>
        <taxon>Ecdysozoa</taxon>
        <taxon>Nematoda</taxon>
        <taxon>Enoplea</taxon>
        <taxon>Dorylaimia</taxon>
        <taxon>Mermithida</taxon>
        <taxon>Mermithoidea</taxon>
        <taxon>Mermithidae</taxon>
        <taxon>Romanomermis</taxon>
    </lineage>
</organism>
<name>A0A915KAL1_ROMCU</name>
<dbReference type="GO" id="GO:0005667">
    <property type="term" value="C:transcription regulator complex"/>
    <property type="evidence" value="ECO:0007669"/>
    <property type="project" value="TreeGrafter"/>
</dbReference>
<evidence type="ECO:0000313" key="2">
    <source>
        <dbReference type="Proteomes" id="UP000887565"/>
    </source>
</evidence>
<dbReference type="WBParaSite" id="nRc.2.0.1.t35818-RA">
    <property type="protein sequence ID" value="nRc.2.0.1.t35818-RA"/>
    <property type="gene ID" value="nRc.2.0.1.g35818"/>
</dbReference>
<dbReference type="Pfam" id="PF10545">
    <property type="entry name" value="MADF_DNA_bdg"/>
    <property type="match status" value="1"/>
</dbReference>
<dbReference type="PANTHER" id="PTHR12243:SF60">
    <property type="entry name" value="SI:CH211-15D5.12-RELATED"/>
    <property type="match status" value="1"/>
</dbReference>
<dbReference type="PANTHER" id="PTHR12243">
    <property type="entry name" value="MADF DOMAIN TRANSCRIPTION FACTOR"/>
    <property type="match status" value="1"/>
</dbReference>
<accession>A0A915KAL1</accession>
<evidence type="ECO:0000313" key="3">
    <source>
        <dbReference type="WBParaSite" id="nRc.2.0.1.t35818-RA"/>
    </source>
</evidence>
<protein>
    <submittedName>
        <fullName evidence="3">MADF domain-containing protein</fullName>
    </submittedName>
</protein>
<reference evidence="3" key="1">
    <citation type="submission" date="2022-11" db="UniProtKB">
        <authorList>
            <consortium name="WormBaseParasite"/>
        </authorList>
    </citation>
    <scope>IDENTIFICATION</scope>
</reference>
<evidence type="ECO:0000259" key="1">
    <source>
        <dbReference type="PROSITE" id="PS51029"/>
    </source>
</evidence>